<dbReference type="PANTHER" id="PTHR33048:SF47">
    <property type="entry name" value="INTEGRAL MEMBRANE PROTEIN-RELATED"/>
    <property type="match status" value="1"/>
</dbReference>
<evidence type="ECO:0000256" key="6">
    <source>
        <dbReference type="SAM" id="MobiDB-lite"/>
    </source>
</evidence>
<dbReference type="GO" id="GO:0016020">
    <property type="term" value="C:membrane"/>
    <property type="evidence" value="ECO:0007669"/>
    <property type="project" value="UniProtKB-SubCell"/>
</dbReference>
<feature type="transmembrane region" description="Helical" evidence="7">
    <location>
        <begin position="139"/>
        <end position="165"/>
    </location>
</feature>
<dbReference type="OrthoDB" id="444631at2759"/>
<dbReference type="InterPro" id="IPR052337">
    <property type="entry name" value="SAT4-like"/>
</dbReference>
<keyword evidence="3 7" id="KW-1133">Transmembrane helix</keyword>
<evidence type="ECO:0000256" key="2">
    <source>
        <dbReference type="ARBA" id="ARBA00022692"/>
    </source>
</evidence>
<dbReference type="Proteomes" id="UP000319160">
    <property type="component" value="Unassembled WGS sequence"/>
</dbReference>
<evidence type="ECO:0000313" key="10">
    <source>
        <dbReference type="Proteomes" id="UP000319160"/>
    </source>
</evidence>
<evidence type="ECO:0000256" key="1">
    <source>
        <dbReference type="ARBA" id="ARBA00004141"/>
    </source>
</evidence>
<keyword evidence="4 7" id="KW-0472">Membrane</keyword>
<gene>
    <name evidence="9" type="ORF">FHL15_003232</name>
</gene>
<proteinExistence type="inferred from homology"/>
<dbReference type="EMBL" id="VFLP01000014">
    <property type="protein sequence ID" value="TRX95678.1"/>
    <property type="molecule type" value="Genomic_DNA"/>
</dbReference>
<sequence length="383" mass="42537">MDLDQPLITPPDGVTQNLHNPPSNRALAYITLVITISTSGLSLGLRLYSDIFKARKVRKELFLASSAYITYLAFCACAIWGLGFITFIHTWDIRYRDLMGILHQVHVATCFYAATMLGVKSAILLEWIRIFVPRGTRNYFFWTAYVLIVLNVGFYSSAIIAASLSCIPERAIWDLRVKGKCINPRAIDIAGAAINVVIDFSIFILAQRVIWTLHMTPKKKIGVSLTFGVGLLLVESVKLNGSKDQVYDSAPTALWAIGEMASAFIIFSAPSIPRLFRHHEGLISRIFKNRSSSNSRRQKGAPGSNRPQEITPVADGDHPYRVIRDATTALEESHGTQLAVLQAPYQAGDSVARGGVLCSRDFTVTVEYNPHEAKDLMYKNHYG</sequence>
<dbReference type="Pfam" id="PF20684">
    <property type="entry name" value="Fung_rhodopsin"/>
    <property type="match status" value="1"/>
</dbReference>
<keyword evidence="2 7" id="KW-0812">Transmembrane</keyword>
<feature type="transmembrane region" description="Helical" evidence="7">
    <location>
        <begin position="185"/>
        <end position="209"/>
    </location>
</feature>
<evidence type="ECO:0000313" key="9">
    <source>
        <dbReference type="EMBL" id="TRX95678.1"/>
    </source>
</evidence>
<name>A0A553I653_9PEZI</name>
<evidence type="ECO:0000256" key="5">
    <source>
        <dbReference type="ARBA" id="ARBA00038359"/>
    </source>
</evidence>
<comment type="similarity">
    <text evidence="5">Belongs to the SAT4 family.</text>
</comment>
<feature type="region of interest" description="Disordered" evidence="6">
    <location>
        <begin position="290"/>
        <end position="317"/>
    </location>
</feature>
<evidence type="ECO:0000256" key="3">
    <source>
        <dbReference type="ARBA" id="ARBA00022989"/>
    </source>
</evidence>
<accession>A0A553I653</accession>
<comment type="subcellular location">
    <subcellularLocation>
        <location evidence="1">Membrane</location>
        <topology evidence="1">Multi-pass membrane protein</topology>
    </subcellularLocation>
</comment>
<dbReference type="PANTHER" id="PTHR33048">
    <property type="entry name" value="PTH11-LIKE INTEGRAL MEMBRANE PROTEIN (AFU_ORTHOLOGUE AFUA_5G11245)"/>
    <property type="match status" value="1"/>
</dbReference>
<feature type="transmembrane region" description="Helical" evidence="7">
    <location>
        <begin position="61"/>
        <end position="85"/>
    </location>
</feature>
<dbReference type="AlphaFoldDB" id="A0A553I653"/>
<comment type="caution">
    <text evidence="9">The sequence shown here is derived from an EMBL/GenBank/DDBJ whole genome shotgun (WGS) entry which is preliminary data.</text>
</comment>
<keyword evidence="10" id="KW-1185">Reference proteome</keyword>
<organism evidence="9 10">
    <name type="scientific">Xylaria flabelliformis</name>
    <dbReference type="NCBI Taxonomy" id="2512241"/>
    <lineage>
        <taxon>Eukaryota</taxon>
        <taxon>Fungi</taxon>
        <taxon>Dikarya</taxon>
        <taxon>Ascomycota</taxon>
        <taxon>Pezizomycotina</taxon>
        <taxon>Sordariomycetes</taxon>
        <taxon>Xylariomycetidae</taxon>
        <taxon>Xylariales</taxon>
        <taxon>Xylariaceae</taxon>
        <taxon>Xylaria</taxon>
    </lineage>
</organism>
<dbReference type="InterPro" id="IPR049326">
    <property type="entry name" value="Rhodopsin_dom_fungi"/>
</dbReference>
<evidence type="ECO:0000256" key="4">
    <source>
        <dbReference type="ARBA" id="ARBA00023136"/>
    </source>
</evidence>
<reference evidence="10" key="1">
    <citation type="submission" date="2019-06" db="EMBL/GenBank/DDBJ databases">
        <title>Draft genome sequence of the griseofulvin-producing fungus Xylaria cubensis strain G536.</title>
        <authorList>
            <person name="Mead M.E."/>
            <person name="Raja H.A."/>
            <person name="Steenwyk J.L."/>
            <person name="Knowles S.L."/>
            <person name="Oberlies N.H."/>
            <person name="Rokas A."/>
        </authorList>
    </citation>
    <scope>NUCLEOTIDE SEQUENCE [LARGE SCALE GENOMIC DNA]</scope>
    <source>
        <strain evidence="10">G536</strain>
    </source>
</reference>
<dbReference type="STRING" id="2512241.A0A553I653"/>
<feature type="transmembrane region" description="Helical" evidence="7">
    <location>
        <begin position="26"/>
        <end position="49"/>
    </location>
</feature>
<evidence type="ECO:0000256" key="7">
    <source>
        <dbReference type="SAM" id="Phobius"/>
    </source>
</evidence>
<feature type="domain" description="Rhodopsin" evidence="8">
    <location>
        <begin position="45"/>
        <end position="277"/>
    </location>
</feature>
<feature type="transmembrane region" description="Helical" evidence="7">
    <location>
        <begin position="105"/>
        <end position="127"/>
    </location>
</feature>
<evidence type="ECO:0000259" key="8">
    <source>
        <dbReference type="Pfam" id="PF20684"/>
    </source>
</evidence>
<protein>
    <recommendedName>
        <fullName evidence="8">Rhodopsin domain-containing protein</fullName>
    </recommendedName>
</protein>